<reference evidence="5 6" key="1">
    <citation type="submission" date="2019-07" db="EMBL/GenBank/DDBJ databases">
        <title>Whole genome shotgun sequence of Chitinophaga cymbidii NBRC 109752.</title>
        <authorList>
            <person name="Hosoyama A."/>
            <person name="Uohara A."/>
            <person name="Ohji S."/>
            <person name="Ichikawa N."/>
        </authorList>
    </citation>
    <scope>NUCLEOTIDE SEQUENCE [LARGE SCALE GENOMIC DNA]</scope>
    <source>
        <strain evidence="5 6">NBRC 109752</strain>
    </source>
</reference>
<name>A0A512RKU9_9BACT</name>
<dbReference type="GO" id="GO:0016989">
    <property type="term" value="F:sigma factor antagonist activity"/>
    <property type="evidence" value="ECO:0007669"/>
    <property type="project" value="TreeGrafter"/>
</dbReference>
<keyword evidence="2" id="KW-1133">Transmembrane helix</keyword>
<accession>A0A512RKU9</accession>
<feature type="region of interest" description="Disordered" evidence="1">
    <location>
        <begin position="76"/>
        <end position="109"/>
    </location>
</feature>
<feature type="domain" description="FecR protein" evidence="3">
    <location>
        <begin position="161"/>
        <end position="254"/>
    </location>
</feature>
<comment type="caution">
    <text evidence="5">The sequence shown here is derived from an EMBL/GenBank/DDBJ whole genome shotgun (WGS) entry which is preliminary data.</text>
</comment>
<dbReference type="PANTHER" id="PTHR30273:SF2">
    <property type="entry name" value="PROTEIN FECR"/>
    <property type="match status" value="1"/>
</dbReference>
<feature type="domain" description="Protein FecR C-terminal" evidence="4">
    <location>
        <begin position="324"/>
        <end position="393"/>
    </location>
</feature>
<dbReference type="Proteomes" id="UP000321436">
    <property type="component" value="Unassembled WGS sequence"/>
</dbReference>
<dbReference type="RefSeq" id="WP_146862188.1">
    <property type="nucleotide sequence ID" value="NZ_BKAU01000002.1"/>
</dbReference>
<evidence type="ECO:0000259" key="4">
    <source>
        <dbReference type="Pfam" id="PF16344"/>
    </source>
</evidence>
<dbReference type="InterPro" id="IPR032508">
    <property type="entry name" value="FecR_C"/>
</dbReference>
<dbReference type="OrthoDB" id="697544at2"/>
<dbReference type="InterPro" id="IPR012373">
    <property type="entry name" value="Ferrdict_sens_TM"/>
</dbReference>
<dbReference type="PANTHER" id="PTHR30273">
    <property type="entry name" value="PERIPLASMIC SIGNAL SENSOR AND SIGMA FACTOR ACTIVATOR FECR-RELATED"/>
    <property type="match status" value="1"/>
</dbReference>
<dbReference type="InterPro" id="IPR006860">
    <property type="entry name" value="FecR"/>
</dbReference>
<feature type="compositionally biased region" description="Polar residues" evidence="1">
    <location>
        <begin position="88"/>
        <end position="103"/>
    </location>
</feature>
<evidence type="ECO:0008006" key="7">
    <source>
        <dbReference type="Google" id="ProtNLM"/>
    </source>
</evidence>
<gene>
    <name evidence="5" type="ORF">CCY01nite_25970</name>
</gene>
<feature type="transmembrane region" description="Helical" evidence="2">
    <location>
        <begin position="130"/>
        <end position="150"/>
    </location>
</feature>
<keyword evidence="2" id="KW-0812">Transmembrane</keyword>
<dbReference type="Pfam" id="PF16344">
    <property type="entry name" value="FecR_C"/>
    <property type="match status" value="1"/>
</dbReference>
<dbReference type="AlphaFoldDB" id="A0A512RKU9"/>
<dbReference type="Gene3D" id="2.60.120.1440">
    <property type="match status" value="1"/>
</dbReference>
<proteinExistence type="predicted"/>
<dbReference type="EMBL" id="BKAU01000002">
    <property type="protein sequence ID" value="GEP96337.1"/>
    <property type="molecule type" value="Genomic_DNA"/>
</dbReference>
<evidence type="ECO:0000259" key="3">
    <source>
        <dbReference type="Pfam" id="PF04773"/>
    </source>
</evidence>
<dbReference type="Pfam" id="PF04773">
    <property type="entry name" value="FecR"/>
    <property type="match status" value="1"/>
</dbReference>
<evidence type="ECO:0000256" key="2">
    <source>
        <dbReference type="SAM" id="Phobius"/>
    </source>
</evidence>
<keyword evidence="2" id="KW-0472">Membrane</keyword>
<sequence length="400" mass="44648">MEQEQISRLLDKYLAGNCTPEEEQAVHNWLESRPQQDQRWKEMSGAAQQAYLAELFRDVRRTIGEDGNVHAQRFAAGSEQPKAGTGQALATGTHNERPQTGSGQAHVAAGNEQPDATIIRLPSRRRSLRLTLRIAAAVIVLMGGTLLYLFRNSLLPAQMHTIATAHRETKRVILPDSSVVVLNSNSKLSYADNWKERKVTLEGEAYFEVQASPEHPFVIRSGEVQTRVLGTSFNISAYPQDKRISVGVMTGKVELSKISADGRILVNPGEMAVYDREKDHISHAGTEEKVMVESKEIAVFDKRKNHIVHSVEKDTAYNAWMEGKLNFYRTPLSDVAAALERVFPINITISNNYENECEINGRFHVNQSPAEILTIICKSINAECTIEGNEAVIKNDHPCY</sequence>
<evidence type="ECO:0000256" key="1">
    <source>
        <dbReference type="SAM" id="MobiDB-lite"/>
    </source>
</evidence>
<keyword evidence="6" id="KW-1185">Reference proteome</keyword>
<protein>
    <recommendedName>
        <fullName evidence="7">Anti-sigma factor</fullName>
    </recommendedName>
</protein>
<evidence type="ECO:0000313" key="6">
    <source>
        <dbReference type="Proteomes" id="UP000321436"/>
    </source>
</evidence>
<organism evidence="5 6">
    <name type="scientific">Chitinophaga cymbidii</name>
    <dbReference type="NCBI Taxonomy" id="1096750"/>
    <lineage>
        <taxon>Bacteria</taxon>
        <taxon>Pseudomonadati</taxon>
        <taxon>Bacteroidota</taxon>
        <taxon>Chitinophagia</taxon>
        <taxon>Chitinophagales</taxon>
        <taxon>Chitinophagaceae</taxon>
        <taxon>Chitinophaga</taxon>
    </lineage>
</organism>
<evidence type="ECO:0000313" key="5">
    <source>
        <dbReference type="EMBL" id="GEP96337.1"/>
    </source>
</evidence>
<dbReference type="Gene3D" id="3.55.50.30">
    <property type="match status" value="1"/>
</dbReference>